<dbReference type="Pfam" id="PF00096">
    <property type="entry name" value="zf-C2H2"/>
    <property type="match status" value="2"/>
</dbReference>
<accession>A0A1A9W9R7</accession>
<dbReference type="SUPFAM" id="SSF57667">
    <property type="entry name" value="beta-beta-alpha zinc fingers"/>
    <property type="match status" value="2"/>
</dbReference>
<evidence type="ECO:0000256" key="5">
    <source>
        <dbReference type="PROSITE-ProRule" id="PRU00042"/>
    </source>
</evidence>
<keyword evidence="6" id="KW-1133">Transmembrane helix</keyword>
<dbReference type="GO" id="GO:0008270">
    <property type="term" value="F:zinc ion binding"/>
    <property type="evidence" value="ECO:0007669"/>
    <property type="project" value="UniProtKB-KW"/>
</dbReference>
<dbReference type="GO" id="GO:0005634">
    <property type="term" value="C:nucleus"/>
    <property type="evidence" value="ECO:0007669"/>
    <property type="project" value="UniProtKB-ARBA"/>
</dbReference>
<keyword evidence="9" id="KW-1185">Reference proteome</keyword>
<keyword evidence="6" id="KW-0812">Transmembrane</keyword>
<feature type="domain" description="C2H2-type" evidence="7">
    <location>
        <begin position="112"/>
        <end position="141"/>
    </location>
</feature>
<keyword evidence="4" id="KW-0862">Zinc</keyword>
<dbReference type="GO" id="GO:0000981">
    <property type="term" value="F:DNA-binding transcription factor activity, RNA polymerase II-specific"/>
    <property type="evidence" value="ECO:0007669"/>
    <property type="project" value="TreeGrafter"/>
</dbReference>
<dbReference type="InterPro" id="IPR013087">
    <property type="entry name" value="Znf_C2H2_type"/>
</dbReference>
<dbReference type="VEuPathDB" id="VectorBase:GBRI011425"/>
<proteinExistence type="predicted"/>
<dbReference type="GO" id="GO:0045944">
    <property type="term" value="P:positive regulation of transcription by RNA polymerase II"/>
    <property type="evidence" value="ECO:0007669"/>
    <property type="project" value="UniProtKB-ARBA"/>
</dbReference>
<evidence type="ECO:0000259" key="7">
    <source>
        <dbReference type="PROSITE" id="PS50157"/>
    </source>
</evidence>
<evidence type="ECO:0000256" key="4">
    <source>
        <dbReference type="ARBA" id="ARBA00022833"/>
    </source>
</evidence>
<keyword evidence="3 5" id="KW-0863">Zinc-finger</keyword>
<protein>
    <recommendedName>
        <fullName evidence="7">C2H2-type domain-containing protein</fullName>
    </recommendedName>
</protein>
<dbReference type="InterPro" id="IPR036236">
    <property type="entry name" value="Znf_C2H2_sf"/>
</dbReference>
<evidence type="ECO:0000256" key="1">
    <source>
        <dbReference type="ARBA" id="ARBA00022723"/>
    </source>
</evidence>
<evidence type="ECO:0000313" key="9">
    <source>
        <dbReference type="Proteomes" id="UP000091820"/>
    </source>
</evidence>
<evidence type="ECO:0000256" key="2">
    <source>
        <dbReference type="ARBA" id="ARBA00022737"/>
    </source>
</evidence>
<dbReference type="STRING" id="37001.A0A1A9W9R7"/>
<dbReference type="PANTHER" id="PTHR19818:SF139">
    <property type="entry name" value="PAIR-RULE PROTEIN ODD-PAIRED"/>
    <property type="match status" value="1"/>
</dbReference>
<evidence type="ECO:0000256" key="3">
    <source>
        <dbReference type="ARBA" id="ARBA00022771"/>
    </source>
</evidence>
<keyword evidence="1" id="KW-0479">Metal-binding</keyword>
<dbReference type="GO" id="GO:0000978">
    <property type="term" value="F:RNA polymerase II cis-regulatory region sequence-specific DNA binding"/>
    <property type="evidence" value="ECO:0007669"/>
    <property type="project" value="TreeGrafter"/>
</dbReference>
<dbReference type="Proteomes" id="UP000091820">
    <property type="component" value="Unassembled WGS sequence"/>
</dbReference>
<dbReference type="PROSITE" id="PS50157">
    <property type="entry name" value="ZINC_FINGER_C2H2_2"/>
    <property type="match status" value="3"/>
</dbReference>
<keyword evidence="6" id="KW-0472">Membrane</keyword>
<evidence type="ECO:0000313" key="8">
    <source>
        <dbReference type="EnsemblMetazoa" id="GBRI011425-PA"/>
    </source>
</evidence>
<dbReference type="FunFam" id="3.30.160.60:FF:000624">
    <property type="entry name" value="zinc finger protein 697"/>
    <property type="match status" value="1"/>
</dbReference>
<dbReference type="SMART" id="SM00355">
    <property type="entry name" value="ZnF_C2H2"/>
    <property type="match status" value="2"/>
</dbReference>
<dbReference type="Gene3D" id="3.30.160.60">
    <property type="entry name" value="Classic Zinc Finger"/>
    <property type="match status" value="3"/>
</dbReference>
<keyword evidence="2" id="KW-0677">Repeat</keyword>
<dbReference type="InterPro" id="IPR050329">
    <property type="entry name" value="GLI_C2H2-zinc-finger"/>
</dbReference>
<feature type="domain" description="C2H2-type" evidence="7">
    <location>
        <begin position="178"/>
        <end position="200"/>
    </location>
</feature>
<organism evidence="8 9">
    <name type="scientific">Glossina brevipalpis</name>
    <dbReference type="NCBI Taxonomy" id="37001"/>
    <lineage>
        <taxon>Eukaryota</taxon>
        <taxon>Metazoa</taxon>
        <taxon>Ecdysozoa</taxon>
        <taxon>Arthropoda</taxon>
        <taxon>Hexapoda</taxon>
        <taxon>Insecta</taxon>
        <taxon>Pterygota</taxon>
        <taxon>Neoptera</taxon>
        <taxon>Endopterygota</taxon>
        <taxon>Diptera</taxon>
        <taxon>Brachycera</taxon>
        <taxon>Muscomorpha</taxon>
        <taxon>Hippoboscoidea</taxon>
        <taxon>Glossinidae</taxon>
        <taxon>Glossina</taxon>
    </lineage>
</organism>
<reference evidence="8" key="2">
    <citation type="submission" date="2020-05" db="UniProtKB">
        <authorList>
            <consortium name="EnsemblMetazoa"/>
        </authorList>
    </citation>
    <scope>IDENTIFICATION</scope>
    <source>
        <strain evidence="8">IAEA</strain>
    </source>
</reference>
<feature type="transmembrane region" description="Helical" evidence="6">
    <location>
        <begin position="29"/>
        <end position="53"/>
    </location>
</feature>
<evidence type="ECO:0000256" key="6">
    <source>
        <dbReference type="SAM" id="Phobius"/>
    </source>
</evidence>
<dbReference type="PROSITE" id="PS00028">
    <property type="entry name" value="ZINC_FINGER_C2H2_1"/>
    <property type="match status" value="1"/>
</dbReference>
<feature type="domain" description="C2H2-type" evidence="7">
    <location>
        <begin position="83"/>
        <end position="111"/>
    </location>
</feature>
<dbReference type="EnsemblMetazoa" id="GBRI011425-RA">
    <property type="protein sequence ID" value="GBRI011425-PA"/>
    <property type="gene ID" value="GBRI011425"/>
</dbReference>
<dbReference type="PANTHER" id="PTHR19818">
    <property type="entry name" value="ZINC FINGER PROTEIN ZIC AND GLI"/>
    <property type="match status" value="1"/>
</dbReference>
<reference evidence="9" key="1">
    <citation type="submission" date="2014-03" db="EMBL/GenBank/DDBJ databases">
        <authorList>
            <person name="Aksoy S."/>
            <person name="Warren W."/>
            <person name="Wilson R.K."/>
        </authorList>
    </citation>
    <scope>NUCLEOTIDE SEQUENCE [LARGE SCALE GENOMIC DNA]</scope>
    <source>
        <strain evidence="9">IAEA</strain>
    </source>
</reference>
<sequence>MAILTLRRQVPSKIHQWLPQRAQLPKQRLCIGALFAIVIKNIVIIQLCVYIGYRVCAKCGESSAESSKLKRHNLERNLSSAHLKAAVNFGKRFSLDFNLRTHVRIHTGNRPYHCPAEGCYKCFAQSTNLKRHMLMHSNPTRKWSRPVSSKQLIAGRLELGENPSLVYLETNHHGDKKFTCQICKKSFHSHYHLIKHMRRL</sequence>
<dbReference type="AlphaFoldDB" id="A0A1A9W9R7"/>
<name>A0A1A9W9R7_9MUSC</name>